<evidence type="ECO:0000313" key="2">
    <source>
        <dbReference type="EMBL" id="OAA60195.1"/>
    </source>
</evidence>
<dbReference type="Proteomes" id="UP000076881">
    <property type="component" value="Unassembled WGS sequence"/>
</dbReference>
<feature type="domain" description="2EXR" evidence="1">
    <location>
        <begin position="5"/>
        <end position="120"/>
    </location>
</feature>
<evidence type="ECO:0000313" key="3">
    <source>
        <dbReference type="Proteomes" id="UP000076881"/>
    </source>
</evidence>
<proteinExistence type="predicted"/>
<reference evidence="2 3" key="1">
    <citation type="journal article" date="2016" name="Genome Biol. Evol.">
        <title>Divergent and convergent evolution of fungal pathogenicity.</title>
        <authorList>
            <person name="Shang Y."/>
            <person name="Xiao G."/>
            <person name="Zheng P."/>
            <person name="Cen K."/>
            <person name="Zhan S."/>
            <person name="Wang C."/>
        </authorList>
    </citation>
    <scope>NUCLEOTIDE SEQUENCE [LARGE SCALE GENOMIC DNA]</scope>
    <source>
        <strain evidence="2 3">RCEF 1005</strain>
    </source>
</reference>
<dbReference type="EMBL" id="AZHF01000022">
    <property type="protein sequence ID" value="OAA60195.1"/>
    <property type="molecule type" value="Genomic_DNA"/>
</dbReference>
<keyword evidence="3" id="KW-1185">Reference proteome</keyword>
<evidence type="ECO:0000259" key="1">
    <source>
        <dbReference type="Pfam" id="PF20150"/>
    </source>
</evidence>
<dbReference type="Pfam" id="PF20150">
    <property type="entry name" value="2EXR"/>
    <property type="match status" value="1"/>
</dbReference>
<comment type="caution">
    <text evidence="2">The sequence shown here is derived from an EMBL/GenBank/DDBJ whole genome shotgun (WGS) entry which is preliminary data.</text>
</comment>
<protein>
    <recommendedName>
        <fullName evidence="1">2EXR domain-containing protein</fullName>
    </recommendedName>
</protein>
<sequence>MATIFPGFPHLPPELRNKVWRAALPTNVGRPLYTYRGRGCWRARRLDESDPHFLKDDGEMAMDFRTDLLGGDPTFHVPLVCVNREARGIALSWLDEQSIKPEQTHPGSCIFRRLFDRTQDTLYIPDDKWDDFNLEPHDRLGEPDLVNQNVNVNGEVDRIAISSMLFWKQDTVRWLHDLHSWYDITVVSVVIGSQPDPGQESCRERLNDTDGRALVWHRTSHTFKVAQATDYTVDEKLHTEMEVFAREHLTEQQGFRNLPTLEIRPVTLTPAQ</sequence>
<dbReference type="OrthoDB" id="3546385at2759"/>
<accession>A0A167T345</accession>
<organism evidence="2 3">
    <name type="scientific">Akanthomyces lecanii RCEF 1005</name>
    <dbReference type="NCBI Taxonomy" id="1081108"/>
    <lineage>
        <taxon>Eukaryota</taxon>
        <taxon>Fungi</taxon>
        <taxon>Dikarya</taxon>
        <taxon>Ascomycota</taxon>
        <taxon>Pezizomycotina</taxon>
        <taxon>Sordariomycetes</taxon>
        <taxon>Hypocreomycetidae</taxon>
        <taxon>Hypocreales</taxon>
        <taxon>Cordycipitaceae</taxon>
        <taxon>Akanthomyces</taxon>
        <taxon>Cordyceps confragosa</taxon>
    </lineage>
</organism>
<gene>
    <name evidence="2" type="ORF">LEL_10818</name>
</gene>
<dbReference type="AlphaFoldDB" id="A0A167T345"/>
<name>A0A167T345_CORDF</name>
<dbReference type="InterPro" id="IPR045518">
    <property type="entry name" value="2EXR"/>
</dbReference>